<sequence>MNKVSSPPPTHLAASRAFPVSIGTHTLHLAIYGPARTSSTPLTIVFPGAGDVAYSWLPTARIVSATTPILLYDRSGLGLSDDPPPSSPVNAVTAATELKTALANAGLEPPYILCAHSYGAIVAREFLELHESDVAGIVLVDPSGERQSEYFKLPDENIVAVTGALRTTVVTGLRADTILTPLEWAERATLVRRGVDATMKEVGAFVEVCETLGRKRQLERRLLGTKPLSVIKANSKRDFERIYEKGVEVGNGTQEQQRGFRELLDSWDEADKVIKEGQLQLSSNARLIHLSDCGHYVHLVRPQVVADEIRWVSDNLAASGDFSRL</sequence>
<dbReference type="AlphaFoldDB" id="A0A6A6YRZ6"/>
<feature type="domain" description="AB hydrolase-1" evidence="1">
    <location>
        <begin position="45"/>
        <end position="307"/>
    </location>
</feature>
<reference evidence="4" key="2">
    <citation type="submission" date="2020-04" db="EMBL/GenBank/DDBJ databases">
        <authorList>
            <consortium name="NCBI Genome Project"/>
        </authorList>
    </citation>
    <scope>NUCLEOTIDE SEQUENCE</scope>
    <source>
        <strain evidence="4">CBS 304.34</strain>
    </source>
</reference>
<dbReference type="OrthoDB" id="294702at2759"/>
<reference evidence="4" key="3">
    <citation type="submission" date="2025-04" db="UniProtKB">
        <authorList>
            <consortium name="RefSeq"/>
        </authorList>
    </citation>
    <scope>IDENTIFICATION</scope>
    <source>
        <strain evidence="4">CBS 304.34</strain>
    </source>
</reference>
<evidence type="ECO:0000313" key="4">
    <source>
        <dbReference type="RefSeq" id="XP_033578292.1"/>
    </source>
</evidence>
<dbReference type="PANTHER" id="PTHR43798">
    <property type="entry name" value="MONOACYLGLYCEROL LIPASE"/>
    <property type="match status" value="1"/>
</dbReference>
<dbReference type="Gene3D" id="3.40.50.1820">
    <property type="entry name" value="alpha/beta hydrolase"/>
    <property type="match status" value="1"/>
</dbReference>
<dbReference type="InterPro" id="IPR050266">
    <property type="entry name" value="AB_hydrolase_sf"/>
</dbReference>
<dbReference type="Proteomes" id="UP000504636">
    <property type="component" value="Unplaced"/>
</dbReference>
<keyword evidence="2 4" id="KW-0378">Hydrolase</keyword>
<dbReference type="GO" id="GO:0016020">
    <property type="term" value="C:membrane"/>
    <property type="evidence" value="ECO:0007669"/>
    <property type="project" value="TreeGrafter"/>
</dbReference>
<dbReference type="GeneID" id="54454813"/>
<name>A0A6A6YRZ6_9PEZI</name>
<dbReference type="InterPro" id="IPR029058">
    <property type="entry name" value="AB_hydrolase_fold"/>
</dbReference>
<protein>
    <submittedName>
        <fullName evidence="2 4">Alpha/beta hydrolase fold protein</fullName>
    </submittedName>
</protein>
<dbReference type="RefSeq" id="XP_033578292.1">
    <property type="nucleotide sequence ID" value="XM_033713920.1"/>
</dbReference>
<dbReference type="EMBL" id="MU003698">
    <property type="protein sequence ID" value="KAF2811328.1"/>
    <property type="molecule type" value="Genomic_DNA"/>
</dbReference>
<evidence type="ECO:0000259" key="1">
    <source>
        <dbReference type="Pfam" id="PF12697"/>
    </source>
</evidence>
<reference evidence="2 4" key="1">
    <citation type="journal article" date="2020" name="Stud. Mycol.">
        <title>101 Dothideomycetes genomes: a test case for predicting lifestyles and emergence of pathogens.</title>
        <authorList>
            <person name="Haridas S."/>
            <person name="Albert R."/>
            <person name="Binder M."/>
            <person name="Bloem J."/>
            <person name="Labutti K."/>
            <person name="Salamov A."/>
            <person name="Andreopoulos B."/>
            <person name="Baker S."/>
            <person name="Barry K."/>
            <person name="Bills G."/>
            <person name="Bluhm B."/>
            <person name="Cannon C."/>
            <person name="Castanera R."/>
            <person name="Culley D."/>
            <person name="Daum C."/>
            <person name="Ezra D."/>
            <person name="Gonzalez J."/>
            <person name="Henrissat B."/>
            <person name="Kuo A."/>
            <person name="Liang C."/>
            <person name="Lipzen A."/>
            <person name="Lutzoni F."/>
            <person name="Magnuson J."/>
            <person name="Mondo S."/>
            <person name="Nolan M."/>
            <person name="Ohm R."/>
            <person name="Pangilinan J."/>
            <person name="Park H.-J."/>
            <person name="Ramirez L."/>
            <person name="Alfaro M."/>
            <person name="Sun H."/>
            <person name="Tritt A."/>
            <person name="Yoshinaga Y."/>
            <person name="Zwiers L.-H."/>
            <person name="Turgeon B."/>
            <person name="Goodwin S."/>
            <person name="Spatafora J."/>
            <person name="Crous P."/>
            <person name="Grigoriev I."/>
        </authorList>
    </citation>
    <scope>NUCLEOTIDE SEQUENCE</scope>
    <source>
        <strain evidence="2 4">CBS 304.34</strain>
    </source>
</reference>
<organism evidence="2">
    <name type="scientific">Mytilinidion resinicola</name>
    <dbReference type="NCBI Taxonomy" id="574789"/>
    <lineage>
        <taxon>Eukaryota</taxon>
        <taxon>Fungi</taxon>
        <taxon>Dikarya</taxon>
        <taxon>Ascomycota</taxon>
        <taxon>Pezizomycotina</taxon>
        <taxon>Dothideomycetes</taxon>
        <taxon>Pleosporomycetidae</taxon>
        <taxon>Mytilinidiales</taxon>
        <taxon>Mytilinidiaceae</taxon>
        <taxon>Mytilinidion</taxon>
    </lineage>
</organism>
<dbReference type="PANTHER" id="PTHR43798:SF33">
    <property type="entry name" value="HYDROLASE, PUTATIVE (AFU_ORTHOLOGUE AFUA_2G14860)-RELATED"/>
    <property type="match status" value="1"/>
</dbReference>
<dbReference type="InterPro" id="IPR000073">
    <property type="entry name" value="AB_hydrolase_1"/>
</dbReference>
<keyword evidence="3" id="KW-1185">Reference proteome</keyword>
<evidence type="ECO:0000313" key="3">
    <source>
        <dbReference type="Proteomes" id="UP000504636"/>
    </source>
</evidence>
<dbReference type="Pfam" id="PF12697">
    <property type="entry name" value="Abhydrolase_6"/>
    <property type="match status" value="1"/>
</dbReference>
<gene>
    <name evidence="2 4" type="ORF">BDZ99DRAFT_273808</name>
</gene>
<accession>A0A6A6YRZ6</accession>
<evidence type="ECO:0000313" key="2">
    <source>
        <dbReference type="EMBL" id="KAF2811328.1"/>
    </source>
</evidence>
<dbReference type="SUPFAM" id="SSF53474">
    <property type="entry name" value="alpha/beta-Hydrolases"/>
    <property type="match status" value="1"/>
</dbReference>
<dbReference type="GO" id="GO:0016787">
    <property type="term" value="F:hydrolase activity"/>
    <property type="evidence" value="ECO:0007669"/>
    <property type="project" value="UniProtKB-KW"/>
</dbReference>
<proteinExistence type="predicted"/>